<name>A4AAR0_9GAMM</name>
<evidence type="ECO:0000256" key="4">
    <source>
        <dbReference type="ARBA" id="ARBA00023277"/>
    </source>
</evidence>
<dbReference type="InterPro" id="IPR050155">
    <property type="entry name" value="HAD-like_hydrolase_sf"/>
</dbReference>
<dbReference type="NCBIfam" id="TIGR01549">
    <property type="entry name" value="HAD-SF-IA-v1"/>
    <property type="match status" value="1"/>
</dbReference>
<dbReference type="InterPro" id="IPR006439">
    <property type="entry name" value="HAD-SF_hydro_IA"/>
</dbReference>
<evidence type="ECO:0000256" key="1">
    <source>
        <dbReference type="ARBA" id="ARBA00022723"/>
    </source>
</evidence>
<keyword evidence="6" id="KW-1185">Reference proteome</keyword>
<dbReference type="PANTHER" id="PTHR43434:SF23">
    <property type="entry name" value="PHOSPHOGLYCOLATE PHOSPHATASE"/>
    <property type="match status" value="1"/>
</dbReference>
<dbReference type="SFLD" id="SFLDG01129">
    <property type="entry name" value="C1.5:_HAD__Beta-PGM__Phosphata"/>
    <property type="match status" value="1"/>
</dbReference>
<organism evidence="5 6">
    <name type="scientific">Congregibacter litoralis KT71</name>
    <dbReference type="NCBI Taxonomy" id="314285"/>
    <lineage>
        <taxon>Bacteria</taxon>
        <taxon>Pseudomonadati</taxon>
        <taxon>Pseudomonadota</taxon>
        <taxon>Gammaproteobacteria</taxon>
        <taxon>Cellvibrionales</taxon>
        <taxon>Halieaceae</taxon>
        <taxon>Congregibacter</taxon>
    </lineage>
</organism>
<keyword evidence="2 5" id="KW-0378">Hydrolase</keyword>
<protein>
    <submittedName>
        <fullName evidence="5">Haloacid dehalogenase superfamily, subfamily IA</fullName>
        <ecNumber evidence="5">3.1.3.18</ecNumber>
    </submittedName>
</protein>
<dbReference type="eggNOG" id="COG0546">
    <property type="taxonomic scope" value="Bacteria"/>
</dbReference>
<dbReference type="SFLD" id="SFLDG01135">
    <property type="entry name" value="C1.5.6:_HAD__Beta-PGM__Phospha"/>
    <property type="match status" value="1"/>
</dbReference>
<comment type="caution">
    <text evidence="5">The sequence shown here is derived from an EMBL/GenBank/DDBJ whole genome shotgun (WGS) entry which is preliminary data.</text>
</comment>
<evidence type="ECO:0000256" key="3">
    <source>
        <dbReference type="ARBA" id="ARBA00022842"/>
    </source>
</evidence>
<gene>
    <name evidence="5" type="ORF">KT71_10794</name>
</gene>
<dbReference type="SFLD" id="SFLDS00003">
    <property type="entry name" value="Haloacid_Dehalogenase"/>
    <property type="match status" value="1"/>
</dbReference>
<dbReference type="RefSeq" id="WP_008294595.1">
    <property type="nucleotide sequence ID" value="NZ_CM002299.1"/>
</dbReference>
<dbReference type="Pfam" id="PF13419">
    <property type="entry name" value="HAD_2"/>
    <property type="match status" value="1"/>
</dbReference>
<sequence length="228" mass="25110">MKHPGAGLRAVIFDLDGTLVDTADDFIPVVQQLREEFGRAPMDAERIRSSVSNGSRALVTLALDLKEGDGDFEPWRQRLLTLYAGILGSHARLYPGIEALLEKLEGDRIAWGIATNKPREYTEPLLATLGLNPRSVVCPDDVTHAKPHPESLERGCRELHSAAHETVYLGDHLRDIQAGQRAGMFTIAAAYGYIEPGDSAERWGADAIAARSEDLHTLLFPDAERRYA</sequence>
<dbReference type="HOGENOM" id="CLU_045011_19_1_6"/>
<dbReference type="GO" id="GO:0008967">
    <property type="term" value="F:phosphoglycolate phosphatase activity"/>
    <property type="evidence" value="ECO:0007669"/>
    <property type="project" value="UniProtKB-EC"/>
</dbReference>
<dbReference type="AlphaFoldDB" id="A4AAR0"/>
<reference evidence="5 6" key="1">
    <citation type="journal article" date="2007" name="Proc. Natl. Acad. Sci. U.S.A.">
        <title>Characterization of a marine gammaproteobacterium capable of aerobic anoxygenic photosynthesis.</title>
        <authorList>
            <person name="Fuchs B.M."/>
            <person name="Spring S."/>
            <person name="Teeling H."/>
            <person name="Quast C."/>
            <person name="Wulf J."/>
            <person name="Schattenhofer M."/>
            <person name="Yan S."/>
            <person name="Ferriera S."/>
            <person name="Johnson J."/>
            <person name="Glockner F.O."/>
            <person name="Amann R."/>
        </authorList>
    </citation>
    <scope>NUCLEOTIDE SEQUENCE [LARGE SCALE GENOMIC DNA]</scope>
    <source>
        <strain evidence="5">KT71</strain>
    </source>
</reference>
<keyword evidence="1" id="KW-0479">Metal-binding</keyword>
<evidence type="ECO:0000313" key="6">
    <source>
        <dbReference type="Proteomes" id="UP000019205"/>
    </source>
</evidence>
<dbReference type="EMBL" id="AAOA02000003">
    <property type="protein sequence ID" value="EAQ96782.1"/>
    <property type="molecule type" value="Genomic_DNA"/>
</dbReference>
<reference evidence="5 6" key="2">
    <citation type="journal article" date="2009" name="PLoS ONE">
        <title>The photosynthetic apparatus and its regulation in the aerobic gammaproteobacterium Congregibacter litoralis gen. nov., sp. nov.</title>
        <authorList>
            <person name="Spring S."/>
            <person name="Lunsdorf H."/>
            <person name="Fuchs B.M."/>
            <person name="Tindall B.J."/>
        </authorList>
    </citation>
    <scope>NUCLEOTIDE SEQUENCE [LARGE SCALE GENOMIC DNA]</scope>
    <source>
        <strain evidence="5">KT71</strain>
    </source>
</reference>
<dbReference type="Gene3D" id="3.40.50.1000">
    <property type="entry name" value="HAD superfamily/HAD-like"/>
    <property type="match status" value="1"/>
</dbReference>
<evidence type="ECO:0000256" key="2">
    <source>
        <dbReference type="ARBA" id="ARBA00022801"/>
    </source>
</evidence>
<dbReference type="InterPro" id="IPR023214">
    <property type="entry name" value="HAD_sf"/>
</dbReference>
<dbReference type="STRING" id="314285.KT71_10794"/>
<dbReference type="GO" id="GO:0005829">
    <property type="term" value="C:cytosol"/>
    <property type="evidence" value="ECO:0007669"/>
    <property type="project" value="TreeGrafter"/>
</dbReference>
<dbReference type="SUPFAM" id="SSF56784">
    <property type="entry name" value="HAD-like"/>
    <property type="match status" value="1"/>
</dbReference>
<keyword evidence="3" id="KW-0460">Magnesium</keyword>
<dbReference type="Proteomes" id="UP000019205">
    <property type="component" value="Chromosome"/>
</dbReference>
<accession>A4AAR0</accession>
<dbReference type="InterPro" id="IPR036412">
    <property type="entry name" value="HAD-like_sf"/>
</dbReference>
<dbReference type="GO" id="GO:0006281">
    <property type="term" value="P:DNA repair"/>
    <property type="evidence" value="ECO:0007669"/>
    <property type="project" value="TreeGrafter"/>
</dbReference>
<dbReference type="EC" id="3.1.3.18" evidence="5"/>
<dbReference type="InterPro" id="IPR023198">
    <property type="entry name" value="PGP-like_dom2"/>
</dbReference>
<dbReference type="OrthoDB" id="9776368at2"/>
<dbReference type="NCBIfam" id="TIGR01509">
    <property type="entry name" value="HAD-SF-IA-v3"/>
    <property type="match status" value="1"/>
</dbReference>
<keyword evidence="4" id="KW-0119">Carbohydrate metabolism</keyword>
<evidence type="ECO:0000313" key="5">
    <source>
        <dbReference type="EMBL" id="EAQ96782.1"/>
    </source>
</evidence>
<dbReference type="PANTHER" id="PTHR43434">
    <property type="entry name" value="PHOSPHOGLYCOLATE PHOSPHATASE"/>
    <property type="match status" value="1"/>
</dbReference>
<dbReference type="Gene3D" id="1.10.150.240">
    <property type="entry name" value="Putative phosphatase, domain 2"/>
    <property type="match status" value="1"/>
</dbReference>
<proteinExistence type="predicted"/>
<dbReference type="GO" id="GO:0046872">
    <property type="term" value="F:metal ion binding"/>
    <property type="evidence" value="ECO:0007669"/>
    <property type="project" value="UniProtKB-KW"/>
</dbReference>
<dbReference type="InterPro" id="IPR041492">
    <property type="entry name" value="HAD_2"/>
</dbReference>